<evidence type="ECO:0000256" key="15">
    <source>
        <dbReference type="ARBA" id="ARBA00031106"/>
    </source>
</evidence>
<dbReference type="InterPro" id="IPR027417">
    <property type="entry name" value="P-loop_NTPase"/>
</dbReference>
<evidence type="ECO:0000256" key="12">
    <source>
        <dbReference type="ARBA" id="ARBA00022895"/>
    </source>
</evidence>
<feature type="region of interest" description="Disordered" evidence="16">
    <location>
        <begin position="79"/>
        <end position="123"/>
    </location>
</feature>
<dbReference type="GO" id="GO:0005524">
    <property type="term" value="F:ATP binding"/>
    <property type="evidence" value="ECO:0007669"/>
    <property type="project" value="UniProtKB-KW"/>
</dbReference>
<dbReference type="PROSITE" id="PS51194">
    <property type="entry name" value="HELICASE_CTER"/>
    <property type="match status" value="1"/>
</dbReference>
<dbReference type="InterPro" id="IPR025766">
    <property type="entry name" value="ADD"/>
</dbReference>
<dbReference type="OrthoDB" id="10262769at2759"/>
<dbReference type="InterPro" id="IPR011011">
    <property type="entry name" value="Znf_FYVE_PHD"/>
</dbReference>
<dbReference type="Gene3D" id="3.40.50.10810">
    <property type="entry name" value="Tandem AAA-ATPase domain"/>
    <property type="match status" value="1"/>
</dbReference>
<keyword evidence="4" id="KW-0158">Chromosome</keyword>
<feature type="compositionally biased region" description="Acidic residues" evidence="16">
    <location>
        <begin position="80"/>
        <end position="89"/>
    </location>
</feature>
<protein>
    <recommendedName>
        <fullName evidence="15">ATP-dependent helicase ATRX</fullName>
    </recommendedName>
</protein>
<name>A0A835UUV4_VANPL</name>
<dbReference type="SUPFAM" id="SSF57903">
    <property type="entry name" value="FYVE/PHD zinc finger"/>
    <property type="match status" value="1"/>
</dbReference>
<evidence type="ECO:0000256" key="16">
    <source>
        <dbReference type="SAM" id="MobiDB-lite"/>
    </source>
</evidence>
<dbReference type="GO" id="GO:0005634">
    <property type="term" value="C:nucleus"/>
    <property type="evidence" value="ECO:0007669"/>
    <property type="project" value="UniProtKB-SubCell"/>
</dbReference>
<evidence type="ECO:0000259" key="19">
    <source>
        <dbReference type="PROSITE" id="PS51533"/>
    </source>
</evidence>
<feature type="domain" description="Helicase C-terminal" evidence="18">
    <location>
        <begin position="1201"/>
        <end position="1369"/>
    </location>
</feature>
<keyword evidence="21" id="KW-1185">Reference proteome</keyword>
<dbReference type="Gene3D" id="3.30.40.10">
    <property type="entry name" value="Zinc/RING finger domain, C3HC4 (zinc finger)"/>
    <property type="match status" value="1"/>
</dbReference>
<dbReference type="GO" id="GO:0000781">
    <property type="term" value="C:chromosome, telomeric region"/>
    <property type="evidence" value="ECO:0007669"/>
    <property type="project" value="UniProtKB-SubCell"/>
</dbReference>
<evidence type="ECO:0000256" key="11">
    <source>
        <dbReference type="ARBA" id="ARBA00022840"/>
    </source>
</evidence>
<keyword evidence="10" id="KW-0862">Zinc</keyword>
<feature type="compositionally biased region" description="Polar residues" evidence="16">
    <location>
        <begin position="1490"/>
        <end position="1503"/>
    </location>
</feature>
<dbReference type="InterPro" id="IPR013083">
    <property type="entry name" value="Znf_RING/FYVE/PHD"/>
</dbReference>
<dbReference type="CDD" id="cd18793">
    <property type="entry name" value="SF2_C_SNF"/>
    <property type="match status" value="1"/>
</dbReference>
<dbReference type="Proteomes" id="UP000636800">
    <property type="component" value="Chromosome 7"/>
</dbReference>
<gene>
    <name evidence="20" type="ORF">HPP92_015192</name>
</gene>
<dbReference type="SMART" id="SM00490">
    <property type="entry name" value="HELICc"/>
    <property type="match status" value="1"/>
</dbReference>
<keyword evidence="12" id="KW-0779">Telomere</keyword>
<evidence type="ECO:0000256" key="13">
    <source>
        <dbReference type="ARBA" id="ARBA00023125"/>
    </source>
</evidence>
<dbReference type="EMBL" id="JADCNL010000007">
    <property type="protein sequence ID" value="KAG0473335.1"/>
    <property type="molecule type" value="Genomic_DNA"/>
</dbReference>
<keyword evidence="13" id="KW-0238">DNA-binding</keyword>
<dbReference type="GO" id="GO:0004386">
    <property type="term" value="F:helicase activity"/>
    <property type="evidence" value="ECO:0007669"/>
    <property type="project" value="UniProtKB-KW"/>
</dbReference>
<evidence type="ECO:0000256" key="8">
    <source>
        <dbReference type="ARBA" id="ARBA00022801"/>
    </source>
</evidence>
<feature type="region of interest" description="Disordered" evidence="16">
    <location>
        <begin position="1475"/>
        <end position="1512"/>
    </location>
</feature>
<evidence type="ECO:0000313" key="21">
    <source>
        <dbReference type="Proteomes" id="UP000636800"/>
    </source>
</evidence>
<dbReference type="InterPro" id="IPR014001">
    <property type="entry name" value="Helicase_ATP-bd"/>
</dbReference>
<keyword evidence="14" id="KW-0539">Nucleus</keyword>
<evidence type="ECO:0000256" key="2">
    <source>
        <dbReference type="ARBA" id="ARBA00004574"/>
    </source>
</evidence>
<keyword evidence="6" id="KW-0547">Nucleotide-binding</keyword>
<dbReference type="InterPro" id="IPR038718">
    <property type="entry name" value="SNF2-like_sf"/>
</dbReference>
<keyword evidence="8" id="KW-0378">Hydrolase</keyword>
<dbReference type="GO" id="GO:0003677">
    <property type="term" value="F:DNA binding"/>
    <property type="evidence" value="ECO:0007669"/>
    <property type="project" value="UniProtKB-KW"/>
</dbReference>
<dbReference type="InterPro" id="IPR044574">
    <property type="entry name" value="ARIP4-like"/>
</dbReference>
<comment type="caution">
    <text evidence="20">The sequence shown here is derived from an EMBL/GenBank/DDBJ whole genome shotgun (WGS) entry which is preliminary data.</text>
</comment>
<keyword evidence="7" id="KW-0863">Zinc-finger</keyword>
<comment type="subcellular location">
    <subcellularLocation>
        <location evidence="2">Chromosome</location>
        <location evidence="2">Telomere</location>
    </subcellularLocation>
    <subcellularLocation>
        <location evidence="1">Nucleus</location>
    </subcellularLocation>
</comment>
<evidence type="ECO:0000256" key="10">
    <source>
        <dbReference type="ARBA" id="ARBA00022833"/>
    </source>
</evidence>
<dbReference type="GO" id="GO:0008270">
    <property type="term" value="F:zinc ion binding"/>
    <property type="evidence" value="ECO:0007669"/>
    <property type="project" value="UniProtKB-KW"/>
</dbReference>
<comment type="similarity">
    <text evidence="3">Belongs to the SNF2/RAD54 helicase family.</text>
</comment>
<evidence type="ECO:0000256" key="1">
    <source>
        <dbReference type="ARBA" id="ARBA00004123"/>
    </source>
</evidence>
<sequence>MEDEENTMKVIVLDEDTNESEELSAFNFEKPEEVSRQCLDGDQLQDRRLTFGDANTNILENIADDICTKVLENVTHVGDTEDCQEDDEDERFKGSNASGSYSDEMLGDDSSAEEMSSLGNDDERISEAPLSDAEIEELVAEFLETESKAAEAQESLETEFLAQVEKEVREELSHNLHGDALDIAVCSEMQTFVEEWESVLDDLERKSTLLLEQLDGAGIELPALYRWIESQAPNGCCTDAWKKRIHWIGSVVSTEVNASVREAESFLESCHPVRRKHGRLLEDGASGYLAKKLSIGGHWDDVAENREKDWSSFNELIESHRSSEDTSFGSKNWVSVYLANTPQQAATLGLNFPGVNEVEEIGEIELDSRDPFYSDAVANEKEIDLTAEQKKNFRKVREEDDIKLSKKLQQHLKQKRRKSKKGMALINRDSSVDVFSNECCHASPGLPSLLETGFDDGDISARTHDSFMHSVTKNASPSFDVNGNCKHSLSFEENETMSKRYKSIHLDSDEEVQPVVNGATLSASNASSEHYSPKQAEVIDIIDVDILPSSDPSRQKPCGKRLLCTACNDTIKRSQVNRHPLLQVAVCRSCKFVIGEKLNDKSIVFSDFCAWCAKCGELVNCTSCNMAFCSTCISRNFGEERLSETNATDWRCYSCTPVLLVQLIAECDKALGSLPASCSESDSELSDADIAVSISTSKRRKKKIRRILDDTELGEGTKTKIAIEKARQEHLKSMHAQSAKKSYGKIIAETNRNTSEITTVRMLEDPAQGYVVNVAREDDEEPVRIAPSMSVKLKLHQVDGIRFMWENIIQSVRKVKSGDKGLGCILAHTMGLGKTLQVIAFLYTAMRSSDLGLRTALIVTPVNVLHNWRQEFLKWKPTELKPLRVLMLEDVVRERRAHLISKWRTKGGVLLMGYAAFRNLSLGRHVKDKEIASEICHALQFGPDVLVCDEAHMIKNTRADITLALKQVQTQRRIALTGSPLQNNLMEYYCMVDFVREGFLGSSHEFRNRFQNPIENGQHTNSTAEDVKIMNQRSHILYEQLKGFVQRMDMNVVKKDLPHKTVFVITVKLSPLQRKLYRRFLDVHGFTSDKVSSDRVMRRSCFFAGYQTLAQIWNHPGLLQMAKEHKSNLKREDAIENFIVDDTSSDDNLEQNDFSNGEKLRAKNDVIPNFNHEEREWWEDLLSDNVYKEVECSGKMVILLDILSMSSEIGDKALVFSQSLTTLDMIELFLSKLSRKGSDGKYWKQGKDWYRLDGSTDGSERQRIVERFNEPTNTRVKCTLISTRAGSLGINLHAANRVILVDGSWNPTYDLQAIYRVWRYGQKKPVYAYRLLAHGAMEEKIYKRQVTKEGLAARVVDRQQVHRTMSKEEILHLFDFGDEDNLDVHDSNQEKILLFDQAVPASQQCKIPGGGHCSDKIMESLLSRYQPRWIANYHEHETLLQENEEERLSKEEQEMAWISYKRSLEWEEVSKVTFESAERKPAPQVGPVENSATQQTKISSRSHQSTHPRKCSNLDHLLTLRSKAVKSGSHTTCEKCSQEISWENLNRDGKTKRNDSMHE</sequence>
<evidence type="ECO:0000313" key="20">
    <source>
        <dbReference type="EMBL" id="KAG0473335.1"/>
    </source>
</evidence>
<evidence type="ECO:0000256" key="14">
    <source>
        <dbReference type="ARBA" id="ARBA00023242"/>
    </source>
</evidence>
<dbReference type="PANTHER" id="PTHR45797:SF1">
    <property type="entry name" value="HELICASE ARIP4"/>
    <property type="match status" value="1"/>
</dbReference>
<reference evidence="20 21" key="1">
    <citation type="journal article" date="2020" name="Nat. Food">
        <title>A phased Vanilla planifolia genome enables genetic improvement of flavour and production.</title>
        <authorList>
            <person name="Hasing T."/>
            <person name="Tang H."/>
            <person name="Brym M."/>
            <person name="Khazi F."/>
            <person name="Huang T."/>
            <person name="Chambers A.H."/>
        </authorList>
    </citation>
    <scope>NUCLEOTIDE SEQUENCE [LARGE SCALE GENOMIC DNA]</scope>
    <source>
        <tissue evidence="20">Leaf</tissue>
    </source>
</reference>
<dbReference type="SUPFAM" id="SSF52540">
    <property type="entry name" value="P-loop containing nucleoside triphosphate hydrolases"/>
    <property type="match status" value="2"/>
</dbReference>
<feature type="domain" description="Helicase ATP-binding" evidence="17">
    <location>
        <begin position="815"/>
        <end position="998"/>
    </location>
</feature>
<evidence type="ECO:0000256" key="4">
    <source>
        <dbReference type="ARBA" id="ARBA00022454"/>
    </source>
</evidence>
<keyword evidence="11" id="KW-0067">ATP-binding</keyword>
<accession>A0A835UUV4</accession>
<dbReference type="GO" id="GO:0016887">
    <property type="term" value="F:ATP hydrolysis activity"/>
    <property type="evidence" value="ECO:0007669"/>
    <property type="project" value="InterPro"/>
</dbReference>
<dbReference type="Gene3D" id="3.40.50.300">
    <property type="entry name" value="P-loop containing nucleotide triphosphate hydrolases"/>
    <property type="match status" value="1"/>
</dbReference>
<dbReference type="InterPro" id="IPR001650">
    <property type="entry name" value="Helicase_C-like"/>
</dbReference>
<evidence type="ECO:0000256" key="6">
    <source>
        <dbReference type="ARBA" id="ARBA00022741"/>
    </source>
</evidence>
<evidence type="ECO:0000256" key="5">
    <source>
        <dbReference type="ARBA" id="ARBA00022723"/>
    </source>
</evidence>
<evidence type="ECO:0000259" key="18">
    <source>
        <dbReference type="PROSITE" id="PS51194"/>
    </source>
</evidence>
<keyword evidence="5" id="KW-0479">Metal-binding</keyword>
<feature type="domain" description="PHD-type" evidence="19">
    <location>
        <begin position="552"/>
        <end position="683"/>
    </location>
</feature>
<organism evidence="20 21">
    <name type="scientific">Vanilla planifolia</name>
    <name type="common">Vanilla</name>
    <dbReference type="NCBI Taxonomy" id="51239"/>
    <lineage>
        <taxon>Eukaryota</taxon>
        <taxon>Viridiplantae</taxon>
        <taxon>Streptophyta</taxon>
        <taxon>Embryophyta</taxon>
        <taxon>Tracheophyta</taxon>
        <taxon>Spermatophyta</taxon>
        <taxon>Magnoliopsida</taxon>
        <taxon>Liliopsida</taxon>
        <taxon>Asparagales</taxon>
        <taxon>Orchidaceae</taxon>
        <taxon>Vanilloideae</taxon>
        <taxon>Vanilleae</taxon>
        <taxon>Vanilla</taxon>
    </lineage>
</organism>
<dbReference type="Pfam" id="PF00176">
    <property type="entry name" value="SNF2-rel_dom"/>
    <property type="match status" value="1"/>
</dbReference>
<dbReference type="PANTHER" id="PTHR45797">
    <property type="entry name" value="RAD54-LIKE"/>
    <property type="match status" value="1"/>
</dbReference>
<dbReference type="GO" id="GO:0010468">
    <property type="term" value="P:regulation of gene expression"/>
    <property type="evidence" value="ECO:0007669"/>
    <property type="project" value="UniProtKB-ARBA"/>
</dbReference>
<dbReference type="PROSITE" id="PS51533">
    <property type="entry name" value="ADD"/>
    <property type="match status" value="1"/>
</dbReference>
<dbReference type="PROSITE" id="PS51192">
    <property type="entry name" value="HELICASE_ATP_BIND_1"/>
    <property type="match status" value="1"/>
</dbReference>
<proteinExistence type="inferred from homology"/>
<keyword evidence="9" id="KW-0347">Helicase</keyword>
<evidence type="ECO:0000256" key="7">
    <source>
        <dbReference type="ARBA" id="ARBA00022771"/>
    </source>
</evidence>
<dbReference type="SMART" id="SM00487">
    <property type="entry name" value="DEXDc"/>
    <property type="match status" value="1"/>
</dbReference>
<dbReference type="Pfam" id="PF00271">
    <property type="entry name" value="Helicase_C"/>
    <property type="match status" value="1"/>
</dbReference>
<evidence type="ECO:0000259" key="17">
    <source>
        <dbReference type="PROSITE" id="PS51192"/>
    </source>
</evidence>
<evidence type="ECO:0000256" key="9">
    <source>
        <dbReference type="ARBA" id="ARBA00022806"/>
    </source>
</evidence>
<dbReference type="CDD" id="cd11726">
    <property type="entry name" value="ADDz_ATRX"/>
    <property type="match status" value="1"/>
</dbReference>
<dbReference type="InterPro" id="IPR049730">
    <property type="entry name" value="SNF2/RAD54-like_C"/>
</dbReference>
<evidence type="ECO:0000256" key="3">
    <source>
        <dbReference type="ARBA" id="ARBA00007025"/>
    </source>
</evidence>
<dbReference type="InterPro" id="IPR000330">
    <property type="entry name" value="SNF2_N"/>
</dbReference>